<feature type="region of interest" description="Disordered" evidence="2">
    <location>
        <begin position="129"/>
        <end position="219"/>
    </location>
</feature>
<protein>
    <submittedName>
        <fullName evidence="3">Reverse transcriptase domain-containing protein</fullName>
    </submittedName>
</protein>
<dbReference type="GO" id="GO:0003964">
    <property type="term" value="F:RNA-directed DNA polymerase activity"/>
    <property type="evidence" value="ECO:0007669"/>
    <property type="project" value="UniProtKB-KW"/>
</dbReference>
<name>A0ABQ5AZG0_9ASTR</name>
<dbReference type="CDD" id="cd00303">
    <property type="entry name" value="retropepsin_like"/>
    <property type="match status" value="1"/>
</dbReference>
<gene>
    <name evidence="3" type="ORF">Tco_0840771</name>
</gene>
<dbReference type="InterPro" id="IPR043502">
    <property type="entry name" value="DNA/RNA_pol_sf"/>
</dbReference>
<proteinExistence type="predicted"/>
<dbReference type="SUPFAM" id="SSF50630">
    <property type="entry name" value="Acid proteases"/>
    <property type="match status" value="1"/>
</dbReference>
<reference evidence="3" key="1">
    <citation type="journal article" date="2022" name="Int. J. Mol. Sci.">
        <title>Draft Genome of Tanacetum Coccineum: Genomic Comparison of Closely Related Tanacetum-Family Plants.</title>
        <authorList>
            <person name="Yamashiro T."/>
            <person name="Shiraishi A."/>
            <person name="Nakayama K."/>
            <person name="Satake H."/>
        </authorList>
    </citation>
    <scope>NUCLEOTIDE SEQUENCE</scope>
</reference>
<dbReference type="PANTHER" id="PTHR15503">
    <property type="entry name" value="LDOC1 RELATED"/>
    <property type="match status" value="1"/>
</dbReference>
<feature type="region of interest" description="Disordered" evidence="2">
    <location>
        <begin position="52"/>
        <end position="84"/>
    </location>
</feature>
<dbReference type="Gene3D" id="2.40.70.10">
    <property type="entry name" value="Acid Proteases"/>
    <property type="match status" value="1"/>
</dbReference>
<feature type="compositionally biased region" description="Basic and acidic residues" evidence="2">
    <location>
        <begin position="149"/>
        <end position="178"/>
    </location>
</feature>
<feature type="compositionally biased region" description="Basic residues" evidence="2">
    <location>
        <begin position="183"/>
        <end position="198"/>
    </location>
</feature>
<dbReference type="Proteomes" id="UP001151760">
    <property type="component" value="Unassembled WGS sequence"/>
</dbReference>
<dbReference type="PANTHER" id="PTHR15503:SF45">
    <property type="entry name" value="RNA-DIRECTED DNA POLYMERASE HOMOLOG"/>
    <property type="match status" value="1"/>
</dbReference>
<keyword evidence="1" id="KW-0175">Coiled coil</keyword>
<dbReference type="Gene3D" id="3.10.10.10">
    <property type="entry name" value="HIV Type 1 Reverse Transcriptase, subunit A, domain 1"/>
    <property type="match status" value="1"/>
</dbReference>
<organism evidence="3 4">
    <name type="scientific">Tanacetum coccineum</name>
    <dbReference type="NCBI Taxonomy" id="301880"/>
    <lineage>
        <taxon>Eukaryota</taxon>
        <taxon>Viridiplantae</taxon>
        <taxon>Streptophyta</taxon>
        <taxon>Embryophyta</taxon>
        <taxon>Tracheophyta</taxon>
        <taxon>Spermatophyta</taxon>
        <taxon>Magnoliopsida</taxon>
        <taxon>eudicotyledons</taxon>
        <taxon>Gunneridae</taxon>
        <taxon>Pentapetalae</taxon>
        <taxon>asterids</taxon>
        <taxon>campanulids</taxon>
        <taxon>Asterales</taxon>
        <taxon>Asteraceae</taxon>
        <taxon>Asteroideae</taxon>
        <taxon>Anthemideae</taxon>
        <taxon>Anthemidinae</taxon>
        <taxon>Tanacetum</taxon>
    </lineage>
</organism>
<evidence type="ECO:0000313" key="4">
    <source>
        <dbReference type="Proteomes" id="UP001151760"/>
    </source>
</evidence>
<keyword evidence="3" id="KW-0808">Transferase</keyword>
<dbReference type="InterPro" id="IPR032567">
    <property type="entry name" value="RTL1-rel"/>
</dbReference>
<dbReference type="EMBL" id="BQNB010012658">
    <property type="protein sequence ID" value="GJT06309.1"/>
    <property type="molecule type" value="Genomic_DNA"/>
</dbReference>
<evidence type="ECO:0000313" key="3">
    <source>
        <dbReference type="EMBL" id="GJT06309.1"/>
    </source>
</evidence>
<dbReference type="InterPro" id="IPR043128">
    <property type="entry name" value="Rev_trsase/Diguanyl_cyclase"/>
</dbReference>
<keyword evidence="3" id="KW-0695">RNA-directed DNA polymerase</keyword>
<feature type="region of interest" description="Disordered" evidence="2">
    <location>
        <begin position="458"/>
        <end position="481"/>
    </location>
</feature>
<keyword evidence="4" id="KW-1185">Reference proteome</keyword>
<feature type="compositionally biased region" description="Basic and acidic residues" evidence="2">
    <location>
        <begin position="199"/>
        <end position="217"/>
    </location>
</feature>
<dbReference type="CDD" id="cd01647">
    <property type="entry name" value="RT_LTR"/>
    <property type="match status" value="1"/>
</dbReference>
<feature type="compositionally biased region" description="Basic and acidic residues" evidence="2">
    <location>
        <begin position="58"/>
        <end position="69"/>
    </location>
</feature>
<evidence type="ECO:0000256" key="2">
    <source>
        <dbReference type="SAM" id="MobiDB-lite"/>
    </source>
</evidence>
<comment type="caution">
    <text evidence="3">The sequence shown here is derived from an EMBL/GenBank/DDBJ whole genome shotgun (WGS) entry which is preliminary data.</text>
</comment>
<reference evidence="3" key="2">
    <citation type="submission" date="2022-01" db="EMBL/GenBank/DDBJ databases">
        <authorList>
            <person name="Yamashiro T."/>
            <person name="Shiraishi A."/>
            <person name="Satake H."/>
            <person name="Nakayama K."/>
        </authorList>
    </citation>
    <scope>NUCLEOTIDE SEQUENCE</scope>
</reference>
<evidence type="ECO:0000256" key="1">
    <source>
        <dbReference type="SAM" id="Coils"/>
    </source>
</evidence>
<feature type="coiled-coil region" evidence="1">
    <location>
        <begin position="386"/>
        <end position="413"/>
    </location>
</feature>
<sequence>MEYKLKSGKARRKTKIVLSDDEEIVEDSSKQWRKISQIAEDPIISLVQVEEETPTEIIEEHGSGEKGEMEISTTSPPKVTKDEELARKIEEEERARFNAEQEARALQEEEKERLNLEAAWELQRQLDEKQQLKQEGNMITYLKNQEWSEVEKGSSKLSKRETSKTVEEEKVEKEDVKPDPVMIKKKSVRTRKKTLTRRRTSDKQVEDSSKRQKKEKEFDDLEQEKEDLRMWLSILKDKEESLTRADGTVSFHGGTESLFRRLNRDDLKVLYKLVQERFKDHSLEEKELILWGDLRMMFDPDESTYLLRKSTPLKKEILEKMINLKLQAEEESTMAFELIKFTRSQIEEKHKGFNNIPEPAQEGAVEAIESVQRDQGHRIVATGQQSADMFERIQELEQDNRRLRDNMDVESLRLVPGGIWVTVLRLTMPNTRSGVSRTCEGVKKQSDRRMAEALRVRDAGGNRDGGNGNGGNRNIGNGNGNGNEGEYGYNFRGFMPARECTYQDFLKCQPLNFNGTEGVVGALTWWNSHKRTIRIEAAYAGNMIVVEPTKLQDAIRIANNLMDQKLKGYARSAKNKRRAYKAGNNEKKGYVGSLPYCSKCKIHHAGPCTVRCGNCKRVSPRTRDCKVTITPNAQRAPVGNQQGIARSNEATARAYAIGGGGTNPDSIIATGTFLLNNRHASMLFDSGTDRSFVSSTFSALLDVAPSTLDTSYAVELVDGRISKTNVVLRGFTLGLLGHPFDIDLMPVELGSLDVIIGMDWLAKYHALIVCDRKIVYIPYGDEEFPEVFPEYLTGLPPARLVEFQINLVPGAAPVARALYRLAPAELQELSTQLQELSKKGFIRPSSSPWGALVLFVKKKDGSFRMCIDYRELNRLTVKNRYPLLRINDLFDQLQGSRVYSKIDLRFGYHRL</sequence>
<dbReference type="Pfam" id="PF08284">
    <property type="entry name" value="RVP_2"/>
    <property type="match status" value="1"/>
</dbReference>
<dbReference type="Gene3D" id="3.30.70.270">
    <property type="match status" value="1"/>
</dbReference>
<dbReference type="InterPro" id="IPR021109">
    <property type="entry name" value="Peptidase_aspartic_dom_sf"/>
</dbReference>
<accession>A0ABQ5AZG0</accession>
<feature type="compositionally biased region" description="Gly residues" evidence="2">
    <location>
        <begin position="462"/>
        <end position="481"/>
    </location>
</feature>
<keyword evidence="3" id="KW-0548">Nucleotidyltransferase</keyword>
<dbReference type="SUPFAM" id="SSF56672">
    <property type="entry name" value="DNA/RNA polymerases"/>
    <property type="match status" value="1"/>
</dbReference>